<dbReference type="PANTHER" id="PTHR48057">
    <property type="entry name" value="LEUCINE-RICH REPEAT SERINE/THREONINE-PROTEIN KINASE 1"/>
    <property type="match status" value="1"/>
</dbReference>
<dbReference type="VEuPathDB" id="TriTrypDB:BSAL_79675"/>
<feature type="transmembrane region" description="Helical" evidence="2">
    <location>
        <begin position="889"/>
        <end position="910"/>
    </location>
</feature>
<dbReference type="InterPro" id="IPR052595">
    <property type="entry name" value="LRRC69/RLP"/>
</dbReference>
<keyword evidence="2" id="KW-0472">Membrane</keyword>
<dbReference type="InterPro" id="IPR032675">
    <property type="entry name" value="LRR_dom_sf"/>
</dbReference>
<feature type="signal peptide" evidence="3">
    <location>
        <begin position="1"/>
        <end position="18"/>
    </location>
</feature>
<evidence type="ECO:0000256" key="3">
    <source>
        <dbReference type="SAM" id="SignalP"/>
    </source>
</evidence>
<dbReference type="Gene3D" id="3.80.10.10">
    <property type="entry name" value="Ribonuclease Inhibitor"/>
    <property type="match status" value="3"/>
</dbReference>
<feature type="transmembrane region" description="Helical" evidence="2">
    <location>
        <begin position="806"/>
        <end position="823"/>
    </location>
</feature>
<dbReference type="Proteomes" id="UP000051952">
    <property type="component" value="Unassembled WGS sequence"/>
</dbReference>
<keyword evidence="2" id="KW-1133">Transmembrane helix</keyword>
<dbReference type="SUPFAM" id="SSF52058">
    <property type="entry name" value="L domain-like"/>
    <property type="match status" value="2"/>
</dbReference>
<evidence type="ECO:0000313" key="4">
    <source>
        <dbReference type="EMBL" id="CUG45795.1"/>
    </source>
</evidence>
<dbReference type="EMBL" id="CYKH01000823">
    <property type="protein sequence ID" value="CUG45795.1"/>
    <property type="molecule type" value="Genomic_DNA"/>
</dbReference>
<accession>A0A0S4IXY3</accession>
<keyword evidence="2" id="KW-0812">Transmembrane</keyword>
<protein>
    <submittedName>
        <fullName evidence="4">GP46-like surface antigen, putative</fullName>
    </submittedName>
</protein>
<feature type="region of interest" description="Disordered" evidence="1">
    <location>
        <begin position="498"/>
        <end position="517"/>
    </location>
</feature>
<keyword evidence="5" id="KW-1185">Reference proteome</keyword>
<organism evidence="4 5">
    <name type="scientific">Bodo saltans</name>
    <name type="common">Flagellated protozoan</name>
    <dbReference type="NCBI Taxonomy" id="75058"/>
    <lineage>
        <taxon>Eukaryota</taxon>
        <taxon>Discoba</taxon>
        <taxon>Euglenozoa</taxon>
        <taxon>Kinetoplastea</taxon>
        <taxon>Metakinetoplastina</taxon>
        <taxon>Eubodonida</taxon>
        <taxon>Bodonidae</taxon>
        <taxon>Bodo</taxon>
    </lineage>
</organism>
<keyword evidence="3" id="KW-0732">Signal</keyword>
<dbReference type="OrthoDB" id="676979at2759"/>
<evidence type="ECO:0000313" key="5">
    <source>
        <dbReference type="Proteomes" id="UP000051952"/>
    </source>
</evidence>
<feature type="transmembrane region" description="Helical" evidence="2">
    <location>
        <begin position="829"/>
        <end position="849"/>
    </location>
</feature>
<evidence type="ECO:0000256" key="2">
    <source>
        <dbReference type="SAM" id="Phobius"/>
    </source>
</evidence>
<feature type="transmembrane region" description="Helical" evidence="2">
    <location>
        <begin position="695"/>
        <end position="719"/>
    </location>
</feature>
<reference evidence="5" key="1">
    <citation type="submission" date="2015-09" db="EMBL/GenBank/DDBJ databases">
        <authorList>
            <consortium name="Pathogen Informatics"/>
        </authorList>
    </citation>
    <scope>NUCLEOTIDE SEQUENCE [LARGE SCALE GENOMIC DNA]</scope>
    <source>
        <strain evidence="5">Lake Konstanz</strain>
    </source>
</reference>
<name>A0A0S4IXY3_BODSA</name>
<dbReference type="AlphaFoldDB" id="A0A0S4IXY3"/>
<gene>
    <name evidence="4" type="ORF">BSAL_79675</name>
</gene>
<evidence type="ECO:0000256" key="1">
    <source>
        <dbReference type="SAM" id="MobiDB-lite"/>
    </source>
</evidence>
<feature type="transmembrane region" description="Helical" evidence="2">
    <location>
        <begin position="655"/>
        <end position="675"/>
    </location>
</feature>
<feature type="transmembrane region" description="Helical" evidence="2">
    <location>
        <begin position="856"/>
        <end position="877"/>
    </location>
</feature>
<feature type="transmembrane region" description="Helical" evidence="2">
    <location>
        <begin position="589"/>
        <end position="612"/>
    </location>
</feature>
<feature type="chain" id="PRO_5006621681" evidence="3">
    <location>
        <begin position="19"/>
        <end position="1016"/>
    </location>
</feature>
<sequence length="1016" mass="111974">MLVDALILVLSWCSVCFADQVVVLEDIFRSLNYQNETPVNAMNVCGTWRGIRVECDSGNFTDCSLDGTLPESLPNLTNIDFFSVQSNKIHGTIPSAYSSLGLSLRTFIIGKNRVNGTIPESLSNWTNILTFQVNDNNLTGTMPSAFRRWKQIVDFGVSNNAMIGTLPSELSEWSSIVNFDVSSNRLSGTLPDEYRNFTTVNRFFVDDNYLSGTIPVNYSMMRAMIRFSVSDNTLNGTLPEQFSVWNVTSFEAESNQLTGTLPNEYSQWASIEIFSTQNNSLSGTLPRDFSNWTIIEHFSVKNNLITGVLPSTYADWSRVKYFGASNNLITGTLSEIYNWRSTILRIFLSDNRLEGSIPMLWASLLIGLQSFSVSNNSLSGTIPAFQSQQLQVLAVSSNNFSGMLPTLRVPKLFLDAQNNTLLSGPVPFGIVSACGTQLRKQPIQFPPLLTTVCFPPHSSGLVDDIDNTNLSDLTQVISLMAPYVFTLQDCCSTTSLPSAPVTPPATSEEPVNSLAPGVSSSTKDAAAAIVTVTVIMSAISAIDASDAQMLAAVLSSPCTCQNGALSTTTSTSSTTMLGLSIFSPLGSEWSVVGNVLLCLTLMAIHGLCVMAMPKPKMNAQSDVSSIETPRPSRLTWWRNTPHYSETLDQISRLRFPNVSVAMVLLLAPGVVRGVANTSQNFANASEEKNDSSVRLRIVAIVVGIVFLACTMLCLELIVYQHIDDEMVNLEDRTLPSSSAAMRRKRGMTHHQRRFYYAPYQQIVKVFAPVPRLVALIALPRGYWGPDAARNSYGGLVSKFIERWRRVWVVLPISNLIVQILSEIEDQCSVTQSLTLCILLATCIFFFTAVPHRAQLSSYLTCLSTGLTFVVAVFALACRLEPNDVSMNDVSSVGVFASLVAMLCQVYNIALPFVEQWLLRRNGAIPLPLLTDTQSSNSSFQHTMKEVSTTKTSLPMKSARTLIHHHLAEPQRVEEEVSMRQNQRQQRQRLLALRELIELVCSTSQEPASLSQLWCVQ</sequence>
<proteinExistence type="predicted"/>